<protein>
    <submittedName>
        <fullName evidence="1">Uncharacterized protein</fullName>
    </submittedName>
</protein>
<name>A0ACC1MPD3_9HYPO</name>
<dbReference type="Proteomes" id="UP001143910">
    <property type="component" value="Unassembled WGS sequence"/>
</dbReference>
<gene>
    <name evidence="1" type="ORF">NQ176_g9329</name>
</gene>
<keyword evidence="2" id="KW-1185">Reference proteome</keyword>
<proteinExistence type="predicted"/>
<evidence type="ECO:0000313" key="1">
    <source>
        <dbReference type="EMBL" id="KAJ2968126.1"/>
    </source>
</evidence>
<dbReference type="EMBL" id="JANJQO010002090">
    <property type="protein sequence ID" value="KAJ2968126.1"/>
    <property type="molecule type" value="Genomic_DNA"/>
</dbReference>
<accession>A0ACC1MPD3</accession>
<comment type="caution">
    <text evidence="1">The sequence shown here is derived from an EMBL/GenBank/DDBJ whole genome shotgun (WGS) entry which is preliminary data.</text>
</comment>
<reference evidence="1" key="1">
    <citation type="submission" date="2022-08" db="EMBL/GenBank/DDBJ databases">
        <title>Genome Sequence of Lecanicillium fungicola.</title>
        <authorList>
            <person name="Buettner E."/>
        </authorList>
    </citation>
    <scope>NUCLEOTIDE SEQUENCE</scope>
    <source>
        <strain evidence="1">Babe33</strain>
    </source>
</reference>
<sequence length="625" mass="71093">MADSLVKKQFVCWCGREYIRKEHLQRHKATHDRPSFTCSACERSFTRLDLLRRHSKIHGAVVPDSRKEPACDACHSSKIKCDGGSRCTLCRKRDIECTYQRANLARRVIEANPDVVFDLSGGNFSANRPTPAPSTTSRNSSSSNNQHQHHIDAGTASVVGTPASRGPCPRSARANSHASNSSSSDTSSPMPTSGPVNATPIQASWNERTKAGTRVIANAMGVLRDGGETTALSNPSPSMKNWLDECNSSYFRHFHETWPILHAPSATEDPIEFVPLAATVAIIGAWRQINDPVAMHMIFAIHQILMQFLFARMTRFTFDSSQPWPLEVYQASLLNAIFAFEIGKWSFVPRGRMLHVAVSTILRQTQMFNSENAIQHQRTHFPSTFMPWIVTKHEAWKRLATSTVKLDRYIALLYNQSVFIHAEELNLQLPCSFAMWNAHGLHEFYPRARRELTQRQDCRISQLMNATDANLPFPLFAEDVELLLLGTASDVWTYRRQVSAGMVAEIANHRIKIMMQLELSKMQLQRMYSIQTYPKNHTAELEVMLTAYYGREEEETSPMLLTEAMRRFSQATFNANMLHYLLELHMFADVQQLIDIVSGIYDENELYAELMMQKQMRVAEWVQVF</sequence>
<organism evidence="1 2">
    <name type="scientific">Zarea fungicola</name>
    <dbReference type="NCBI Taxonomy" id="93591"/>
    <lineage>
        <taxon>Eukaryota</taxon>
        <taxon>Fungi</taxon>
        <taxon>Dikarya</taxon>
        <taxon>Ascomycota</taxon>
        <taxon>Pezizomycotina</taxon>
        <taxon>Sordariomycetes</taxon>
        <taxon>Hypocreomycetidae</taxon>
        <taxon>Hypocreales</taxon>
        <taxon>Cordycipitaceae</taxon>
        <taxon>Zarea</taxon>
    </lineage>
</organism>
<evidence type="ECO:0000313" key="2">
    <source>
        <dbReference type="Proteomes" id="UP001143910"/>
    </source>
</evidence>